<feature type="transmembrane region" description="Helical" evidence="4">
    <location>
        <begin position="126"/>
        <end position="143"/>
    </location>
</feature>
<keyword evidence="3 4" id="KW-0472">Membrane</keyword>
<keyword evidence="1 4" id="KW-0812">Transmembrane</keyword>
<keyword evidence="4" id="KW-0813">Transport</keyword>
<feature type="transmembrane region" description="Helical" evidence="4">
    <location>
        <begin position="38"/>
        <end position="57"/>
    </location>
</feature>
<comment type="caution">
    <text evidence="5">The sequence shown here is derived from an EMBL/GenBank/DDBJ whole genome shotgun (WGS) entry which is preliminary data.</text>
</comment>
<reference evidence="5 6" key="1">
    <citation type="submission" date="2018-06" db="EMBL/GenBank/DDBJ databases">
        <title>Comparative genomics reveals the genomic features of Rhizophagus irregularis, R. cerebriforme, R. diaphanum and Gigaspora rosea, and their symbiotic lifestyle signature.</title>
        <authorList>
            <person name="Morin E."/>
            <person name="San Clemente H."/>
            <person name="Chen E.C.H."/>
            <person name="De La Providencia I."/>
            <person name="Hainaut M."/>
            <person name="Kuo A."/>
            <person name="Kohler A."/>
            <person name="Murat C."/>
            <person name="Tang N."/>
            <person name="Roy S."/>
            <person name="Loubradou J."/>
            <person name="Henrissat B."/>
            <person name="Grigoriev I.V."/>
            <person name="Corradi N."/>
            <person name="Roux C."/>
            <person name="Martin F.M."/>
        </authorList>
    </citation>
    <scope>NUCLEOTIDE SEQUENCE [LARGE SCALE GENOMIC DNA]</scope>
    <source>
        <strain evidence="5 6">DAOM 194757</strain>
    </source>
</reference>
<dbReference type="GO" id="GO:0016020">
    <property type="term" value="C:membrane"/>
    <property type="evidence" value="ECO:0007669"/>
    <property type="project" value="UniProtKB-SubCell"/>
</dbReference>
<dbReference type="OrthoDB" id="161814at2759"/>
<evidence type="ECO:0000256" key="1">
    <source>
        <dbReference type="ARBA" id="ARBA00022692"/>
    </source>
</evidence>
<dbReference type="PANTHER" id="PTHR12483:SF115">
    <property type="entry name" value="COPPER TRANSPORT PROTEIN"/>
    <property type="match status" value="1"/>
</dbReference>
<accession>A0A397UKX5</accession>
<keyword evidence="2 4" id="KW-1133">Transmembrane helix</keyword>
<keyword evidence="4" id="KW-0406">Ion transport</keyword>
<name>A0A397UKX5_9GLOM</name>
<evidence type="ECO:0000256" key="3">
    <source>
        <dbReference type="ARBA" id="ARBA00023136"/>
    </source>
</evidence>
<dbReference type="PANTHER" id="PTHR12483">
    <property type="entry name" value="SOLUTE CARRIER FAMILY 31 COPPER TRANSPORTERS"/>
    <property type="match status" value="1"/>
</dbReference>
<keyword evidence="6" id="KW-1185">Reference proteome</keyword>
<evidence type="ECO:0000313" key="6">
    <source>
        <dbReference type="Proteomes" id="UP000266673"/>
    </source>
</evidence>
<feature type="transmembrane region" description="Helical" evidence="4">
    <location>
        <begin position="100"/>
        <end position="120"/>
    </location>
</feature>
<comment type="subcellular location">
    <subcellularLocation>
        <location evidence="4">Membrane</location>
        <topology evidence="4">Multi-pass membrane protein</topology>
    </subcellularLocation>
</comment>
<dbReference type="InterPro" id="IPR007274">
    <property type="entry name" value="Cop_transporter"/>
</dbReference>
<evidence type="ECO:0000256" key="2">
    <source>
        <dbReference type="ARBA" id="ARBA00022989"/>
    </source>
</evidence>
<protein>
    <recommendedName>
        <fullName evidence="4">Copper transport protein</fullName>
    </recommendedName>
</protein>
<dbReference type="Proteomes" id="UP000266673">
    <property type="component" value="Unassembled WGS sequence"/>
</dbReference>
<keyword evidence="4" id="KW-0186">Copper</keyword>
<evidence type="ECO:0000256" key="4">
    <source>
        <dbReference type="RuleBase" id="RU367022"/>
    </source>
</evidence>
<dbReference type="Pfam" id="PF04145">
    <property type="entry name" value="Ctr"/>
    <property type="match status" value="1"/>
</dbReference>
<organism evidence="5 6">
    <name type="scientific">Gigaspora rosea</name>
    <dbReference type="NCBI Taxonomy" id="44941"/>
    <lineage>
        <taxon>Eukaryota</taxon>
        <taxon>Fungi</taxon>
        <taxon>Fungi incertae sedis</taxon>
        <taxon>Mucoromycota</taxon>
        <taxon>Glomeromycotina</taxon>
        <taxon>Glomeromycetes</taxon>
        <taxon>Diversisporales</taxon>
        <taxon>Gigasporaceae</taxon>
        <taxon>Gigaspora</taxon>
    </lineage>
</organism>
<dbReference type="STRING" id="44941.A0A397UKX5"/>
<proteinExistence type="inferred from homology"/>
<comment type="similarity">
    <text evidence="4">Belongs to the copper transporter (Ctr) (TC 1.A.56) family. SLC31A subfamily.</text>
</comment>
<dbReference type="EMBL" id="QKWP01001378">
    <property type="protein sequence ID" value="RIB09419.1"/>
    <property type="molecule type" value="Genomic_DNA"/>
</dbReference>
<dbReference type="GO" id="GO:0005375">
    <property type="term" value="F:copper ion transmembrane transporter activity"/>
    <property type="evidence" value="ECO:0007669"/>
    <property type="project" value="UniProtKB-UniRule"/>
</dbReference>
<gene>
    <name evidence="5" type="ORF">C2G38_1981320</name>
</gene>
<evidence type="ECO:0000313" key="5">
    <source>
        <dbReference type="EMBL" id="RIB09419.1"/>
    </source>
</evidence>
<sequence length="160" mass="18765">MDHGDGNNKFRCSMKMLFNWDYMNLCIVFSWWKVSGVPLLLFSCLMVGLIGVFYEFLKFLSRKYDEKIYESCYRQISNNEEESPSNSENRAVRLTQSQQLIRSFIYAIQAFISFFIMLIFMTYNGYLMISVITGAGIGFFFFGKKTVSNKEDEDRVVNCH</sequence>
<keyword evidence="4" id="KW-0187">Copper transport</keyword>
<dbReference type="AlphaFoldDB" id="A0A397UKX5"/>